<protein>
    <submittedName>
        <fullName evidence="5">Cubilinlike</fullName>
    </submittedName>
</protein>
<feature type="domain" description="CUB" evidence="4">
    <location>
        <begin position="80"/>
        <end position="160"/>
    </location>
</feature>
<dbReference type="Proteomes" id="UP000595437">
    <property type="component" value="Chromosome 3"/>
</dbReference>
<evidence type="ECO:0000256" key="2">
    <source>
        <dbReference type="ARBA" id="ARBA00023157"/>
    </source>
</evidence>
<evidence type="ECO:0000256" key="3">
    <source>
        <dbReference type="PROSITE-ProRule" id="PRU00059"/>
    </source>
</evidence>
<keyword evidence="6" id="KW-1185">Reference proteome</keyword>
<reference evidence="6" key="1">
    <citation type="submission" date="2021-01" db="EMBL/GenBank/DDBJ databases">
        <title>Caligus Genome Assembly.</title>
        <authorList>
            <person name="Gallardo-Escarate C."/>
        </authorList>
    </citation>
    <scope>NUCLEOTIDE SEQUENCE [LARGE SCALE GENOMIC DNA]</scope>
</reference>
<gene>
    <name evidence="5" type="ORF">FKW44_004180</name>
</gene>
<dbReference type="AlphaFoldDB" id="A0A7T8HMF8"/>
<dbReference type="CDD" id="cd00041">
    <property type="entry name" value="CUB"/>
    <property type="match status" value="2"/>
</dbReference>
<dbReference type="Gene3D" id="2.60.120.290">
    <property type="entry name" value="Spermadhesin, CUB domain"/>
    <property type="match status" value="2"/>
</dbReference>
<evidence type="ECO:0000313" key="6">
    <source>
        <dbReference type="Proteomes" id="UP000595437"/>
    </source>
</evidence>
<evidence type="ECO:0000256" key="1">
    <source>
        <dbReference type="ARBA" id="ARBA00022737"/>
    </source>
</evidence>
<evidence type="ECO:0000259" key="4">
    <source>
        <dbReference type="PROSITE" id="PS01180"/>
    </source>
</evidence>
<dbReference type="InterPro" id="IPR000859">
    <property type="entry name" value="CUB_dom"/>
</dbReference>
<dbReference type="PROSITE" id="PS01180">
    <property type="entry name" value="CUB"/>
    <property type="match status" value="2"/>
</dbReference>
<evidence type="ECO:0000313" key="5">
    <source>
        <dbReference type="EMBL" id="QQP52140.1"/>
    </source>
</evidence>
<keyword evidence="2" id="KW-1015">Disulfide bond</keyword>
<sequence length="160" mass="18422">SPSHPNAYPHNKICDFLIAQPVGFNIHVEFIEFDIEDSYLCYYDYLEIRDGDNSNSTSIGHFAATHLAFLHQLTPPTTIFGSASQQTTPKRANPKDIEHYPHNMDCKWIIKGHPGSIIRLEWTEFILEEEYECSYDYIQVTDRAQTHSDHDTAGQRIHPS</sequence>
<dbReference type="PANTHER" id="PTHR24251">
    <property type="entry name" value="OVOCHYMASE-RELATED"/>
    <property type="match status" value="1"/>
</dbReference>
<comment type="caution">
    <text evidence="3">Lacks conserved residue(s) required for the propagation of feature annotation.</text>
</comment>
<dbReference type="OrthoDB" id="6369184at2759"/>
<keyword evidence="1" id="KW-0677">Repeat</keyword>
<dbReference type="SUPFAM" id="SSF49854">
    <property type="entry name" value="Spermadhesin, CUB domain"/>
    <property type="match status" value="2"/>
</dbReference>
<dbReference type="EMBL" id="CP045892">
    <property type="protein sequence ID" value="QQP52140.1"/>
    <property type="molecule type" value="Genomic_DNA"/>
</dbReference>
<name>A0A7T8HMF8_CALRO</name>
<dbReference type="InterPro" id="IPR035914">
    <property type="entry name" value="Sperma_CUB_dom_sf"/>
</dbReference>
<feature type="non-terminal residue" evidence="5">
    <location>
        <position position="160"/>
    </location>
</feature>
<dbReference type="Pfam" id="PF00431">
    <property type="entry name" value="CUB"/>
    <property type="match status" value="2"/>
</dbReference>
<feature type="domain" description="CUB" evidence="4">
    <location>
        <begin position="1"/>
        <end position="62"/>
    </location>
</feature>
<proteinExistence type="predicted"/>
<organism evidence="5 6">
    <name type="scientific">Caligus rogercresseyi</name>
    <name type="common">Sea louse</name>
    <dbReference type="NCBI Taxonomy" id="217165"/>
    <lineage>
        <taxon>Eukaryota</taxon>
        <taxon>Metazoa</taxon>
        <taxon>Ecdysozoa</taxon>
        <taxon>Arthropoda</taxon>
        <taxon>Crustacea</taxon>
        <taxon>Multicrustacea</taxon>
        <taxon>Hexanauplia</taxon>
        <taxon>Copepoda</taxon>
        <taxon>Siphonostomatoida</taxon>
        <taxon>Caligidae</taxon>
        <taxon>Caligus</taxon>
    </lineage>
</organism>
<accession>A0A7T8HMF8</accession>